<dbReference type="EMBL" id="BSDR01000001">
    <property type="protein sequence ID" value="GLI34022.1"/>
    <property type="molecule type" value="Genomic_DNA"/>
</dbReference>
<evidence type="ECO:0000256" key="6">
    <source>
        <dbReference type="ARBA" id="ARBA00023186"/>
    </source>
</evidence>
<dbReference type="SUPFAM" id="SSF48452">
    <property type="entry name" value="TPR-like"/>
    <property type="match status" value="1"/>
</dbReference>
<dbReference type="GO" id="GO:0005886">
    <property type="term" value="C:plasma membrane"/>
    <property type="evidence" value="ECO:0007669"/>
    <property type="project" value="UniProtKB-SubCell"/>
</dbReference>
<evidence type="ECO:0000256" key="1">
    <source>
        <dbReference type="ARBA" id="ARBA00004401"/>
    </source>
</evidence>
<reference evidence="12" key="1">
    <citation type="submission" date="2022-12" db="EMBL/GenBank/DDBJ databases">
        <title>Reference genome sequencing for broad-spectrum identification of bacterial and archaeal isolates by mass spectrometry.</title>
        <authorList>
            <person name="Sekiguchi Y."/>
            <person name="Tourlousse D.M."/>
        </authorList>
    </citation>
    <scope>NUCLEOTIDE SEQUENCE</scope>
    <source>
        <strain evidence="12">ASRB1</strain>
    </source>
</reference>
<dbReference type="SMART" id="SM00028">
    <property type="entry name" value="TPR"/>
    <property type="match status" value="3"/>
</dbReference>
<comment type="similarity">
    <text evidence="7">Belongs to the YfgM family.</text>
</comment>
<evidence type="ECO:0000259" key="11">
    <source>
        <dbReference type="Pfam" id="PF09976"/>
    </source>
</evidence>
<keyword evidence="6" id="KW-0143">Chaperone</keyword>
<dbReference type="PANTHER" id="PTHR38035">
    <property type="entry name" value="UPF0070 PROTEIN YFGM"/>
    <property type="match status" value="1"/>
</dbReference>
<feature type="domain" description="Ancillary SecYEG translocon subunit/Cell division coordinator CpoB TPR" evidence="11">
    <location>
        <begin position="27"/>
        <end position="228"/>
    </location>
</feature>
<evidence type="ECO:0000256" key="8">
    <source>
        <dbReference type="ARBA" id="ARBA00024235"/>
    </source>
</evidence>
<evidence type="ECO:0000256" key="4">
    <source>
        <dbReference type="ARBA" id="ARBA00022989"/>
    </source>
</evidence>
<dbReference type="Gene3D" id="1.25.40.10">
    <property type="entry name" value="Tetratricopeptide repeat domain"/>
    <property type="match status" value="2"/>
</dbReference>
<dbReference type="PROSITE" id="PS50005">
    <property type="entry name" value="TPR"/>
    <property type="match status" value="2"/>
</dbReference>
<feature type="repeat" description="TPR" evidence="9">
    <location>
        <begin position="108"/>
        <end position="141"/>
    </location>
</feature>
<keyword evidence="5 10" id="KW-0472">Membrane</keyword>
<dbReference type="InterPro" id="IPR011990">
    <property type="entry name" value="TPR-like_helical_dom_sf"/>
</dbReference>
<evidence type="ECO:0000256" key="3">
    <source>
        <dbReference type="ARBA" id="ARBA00022692"/>
    </source>
</evidence>
<dbReference type="RefSeq" id="WP_281793296.1">
    <property type="nucleotide sequence ID" value="NZ_BSDR01000001.1"/>
</dbReference>
<proteinExistence type="inferred from homology"/>
<evidence type="ECO:0000256" key="9">
    <source>
        <dbReference type="PROSITE-ProRule" id="PRU00339"/>
    </source>
</evidence>
<accession>A0A9W6FRY5</accession>
<keyword evidence="4 10" id="KW-1133">Transmembrane helix</keyword>
<feature type="repeat" description="TPR" evidence="9">
    <location>
        <begin position="182"/>
        <end position="215"/>
    </location>
</feature>
<name>A0A9W6FRY5_9BACT</name>
<dbReference type="GO" id="GO:0044877">
    <property type="term" value="F:protein-containing complex binding"/>
    <property type="evidence" value="ECO:0007669"/>
    <property type="project" value="InterPro"/>
</dbReference>
<evidence type="ECO:0000256" key="10">
    <source>
        <dbReference type="SAM" id="Phobius"/>
    </source>
</evidence>
<keyword evidence="3 10" id="KW-0812">Transmembrane</keyword>
<evidence type="ECO:0000313" key="13">
    <source>
        <dbReference type="Proteomes" id="UP001144372"/>
    </source>
</evidence>
<feature type="transmembrane region" description="Helical" evidence="10">
    <location>
        <begin position="35"/>
        <end position="53"/>
    </location>
</feature>
<keyword evidence="2" id="KW-1003">Cell membrane</keyword>
<comment type="caution">
    <text evidence="12">The sequence shown here is derived from an EMBL/GenBank/DDBJ whole genome shotgun (WGS) entry which is preliminary data.</text>
</comment>
<organism evidence="12 13">
    <name type="scientific">Desulforhabdus amnigena</name>
    <dbReference type="NCBI Taxonomy" id="40218"/>
    <lineage>
        <taxon>Bacteria</taxon>
        <taxon>Pseudomonadati</taxon>
        <taxon>Thermodesulfobacteriota</taxon>
        <taxon>Syntrophobacteria</taxon>
        <taxon>Syntrophobacterales</taxon>
        <taxon>Syntrophobacteraceae</taxon>
        <taxon>Desulforhabdus</taxon>
    </lineage>
</organism>
<dbReference type="PANTHER" id="PTHR38035:SF1">
    <property type="entry name" value="ANCILLARY SECYEG TRANSLOCON SUBUNIT"/>
    <property type="match status" value="1"/>
</dbReference>
<evidence type="ECO:0000313" key="12">
    <source>
        <dbReference type="EMBL" id="GLI34022.1"/>
    </source>
</evidence>
<keyword evidence="9" id="KW-0802">TPR repeat</keyword>
<dbReference type="InterPro" id="IPR018704">
    <property type="entry name" value="SecYEG/CpoB_TPR"/>
</dbReference>
<dbReference type="AlphaFoldDB" id="A0A9W6FRY5"/>
<dbReference type="Pfam" id="PF09976">
    <property type="entry name" value="TPR_21"/>
    <property type="match status" value="1"/>
</dbReference>
<sequence length="248" mass="27842">MSAKKLKGVSTFAPLSSEPAGFVERVKAWAETHTHHIAVAVIVVLVILLGLWGTEAYRNSKEKNARAAYAQLSQGWPKQENFDPKIWEKMIPELEKYIGEHQGTAPALDAQMDLASAYFHTQRYEDALKWEKKILENVPSDDGLRFLATYRMALTYEALGRTDEAIAQWTALKTEGSSGFSREMYWHLGRLYAKKNDHARAIEQYEEALQSTGAYPDSALLQDELSSLKLKAGTGHESSRAEAPKEKP</sequence>
<dbReference type="InterPro" id="IPR026039">
    <property type="entry name" value="YfgM"/>
</dbReference>
<comment type="subcellular location">
    <subcellularLocation>
        <location evidence="1">Cell membrane</location>
        <topology evidence="1">Single-pass type II membrane protein</topology>
    </subcellularLocation>
</comment>
<gene>
    <name evidence="12" type="ORF">DAMNIGENAA_14550</name>
</gene>
<keyword evidence="13" id="KW-1185">Reference proteome</keyword>
<dbReference type="InterPro" id="IPR019734">
    <property type="entry name" value="TPR_rpt"/>
</dbReference>
<evidence type="ECO:0000256" key="5">
    <source>
        <dbReference type="ARBA" id="ARBA00023136"/>
    </source>
</evidence>
<protein>
    <recommendedName>
        <fullName evidence="8">Ancillary SecYEG translocon subunit</fullName>
    </recommendedName>
</protein>
<evidence type="ECO:0000256" key="7">
    <source>
        <dbReference type="ARBA" id="ARBA00024197"/>
    </source>
</evidence>
<dbReference type="Proteomes" id="UP001144372">
    <property type="component" value="Unassembled WGS sequence"/>
</dbReference>
<evidence type="ECO:0000256" key="2">
    <source>
        <dbReference type="ARBA" id="ARBA00022475"/>
    </source>
</evidence>